<dbReference type="PANTHER" id="PTHR43130">
    <property type="entry name" value="ARAC-FAMILY TRANSCRIPTIONAL REGULATOR"/>
    <property type="match status" value="1"/>
</dbReference>
<dbReference type="Pfam" id="PF12833">
    <property type="entry name" value="HTH_18"/>
    <property type="match status" value="1"/>
</dbReference>
<dbReference type="GO" id="GO:0003700">
    <property type="term" value="F:DNA-binding transcription factor activity"/>
    <property type="evidence" value="ECO:0007669"/>
    <property type="project" value="InterPro"/>
</dbReference>
<dbReference type="Gene3D" id="1.10.10.60">
    <property type="entry name" value="Homeodomain-like"/>
    <property type="match status" value="1"/>
</dbReference>
<name>A0AAC8VUF4_9ENTR</name>
<dbReference type="KEGG" id="cui:AFK65_20440"/>
<geneLocation type="plasmid" evidence="5 7">
    <name>pCUNV1</name>
</geneLocation>
<dbReference type="InterPro" id="IPR009057">
    <property type="entry name" value="Homeodomain-like_sf"/>
</dbReference>
<evidence type="ECO:0000256" key="1">
    <source>
        <dbReference type="ARBA" id="ARBA00023015"/>
    </source>
</evidence>
<dbReference type="InterPro" id="IPR029062">
    <property type="entry name" value="Class_I_gatase-like"/>
</dbReference>
<reference evidence="6 8" key="4">
    <citation type="submission" date="2018-06" db="EMBL/GenBank/DDBJ databases">
        <authorList>
            <consortium name="Pathogen Informatics"/>
            <person name="Doyle S."/>
        </authorList>
    </citation>
    <scope>NUCLEOTIDE SEQUENCE [LARGE SCALE GENOMIC DNA]</scope>
    <source>
        <strain evidence="8">NCTC 9529</strain>
        <strain evidence="6">NCTC9529</strain>
    </source>
</reference>
<dbReference type="EMBL" id="UFYH01000002">
    <property type="protein sequence ID" value="STE84897.1"/>
    <property type="molecule type" value="Genomic_DNA"/>
</dbReference>
<dbReference type="PROSITE" id="PS01124">
    <property type="entry name" value="HTH_ARAC_FAMILY_2"/>
    <property type="match status" value="1"/>
</dbReference>
<keyword evidence="5" id="KW-0614">Plasmid</keyword>
<dbReference type="AlphaFoldDB" id="A0AAC8VUF4"/>
<feature type="domain" description="HTH araC/xylS-type" evidence="4">
    <location>
        <begin position="232"/>
        <end position="326"/>
    </location>
</feature>
<dbReference type="Pfam" id="PF01965">
    <property type="entry name" value="DJ-1_PfpI"/>
    <property type="match status" value="1"/>
</dbReference>
<dbReference type="InterPro" id="IPR002818">
    <property type="entry name" value="DJ-1/PfpI"/>
</dbReference>
<evidence type="ECO:0000259" key="4">
    <source>
        <dbReference type="PROSITE" id="PS01124"/>
    </source>
</evidence>
<evidence type="ECO:0000313" key="8">
    <source>
        <dbReference type="Proteomes" id="UP000254849"/>
    </source>
</evidence>
<dbReference type="InterPro" id="IPR018060">
    <property type="entry name" value="HTH_AraC"/>
</dbReference>
<accession>A0AAC8VUF4</accession>
<dbReference type="SMART" id="SM00342">
    <property type="entry name" value="HTH_ARAC"/>
    <property type="match status" value="1"/>
</dbReference>
<dbReference type="Proteomes" id="UP000061974">
    <property type="component" value="Plasmid pCUNV1"/>
</dbReference>
<evidence type="ECO:0000256" key="3">
    <source>
        <dbReference type="ARBA" id="ARBA00023163"/>
    </source>
</evidence>
<proteinExistence type="predicted"/>
<dbReference type="PANTHER" id="PTHR43130:SF11">
    <property type="entry name" value="TRANSCRIPTIONAL REGULATORY PROTEIN"/>
    <property type="match status" value="1"/>
</dbReference>
<dbReference type="RefSeq" id="WP_007705836.1">
    <property type="nucleotide sequence ID" value="NZ_AJKW01000028.1"/>
</dbReference>
<reference evidence="7" key="1">
    <citation type="submission" date="2015-07" db="EMBL/GenBank/DDBJ databases">
        <authorList>
            <person name="Moine D."/>
            <person name="Kassam M."/>
        </authorList>
    </citation>
    <scope>NUCLEOTIDE SEQUENCE [LARGE SCALE GENOMIC DNA]</scope>
    <source>
        <strain evidence="7">NCTC 9529</strain>
        <plasmid evidence="7">pCUNV1</plasmid>
    </source>
</reference>
<organism evidence="5 7">
    <name type="scientific">Cronobacter universalis NCTC 9529</name>
    <dbReference type="NCBI Taxonomy" id="1074000"/>
    <lineage>
        <taxon>Bacteria</taxon>
        <taxon>Pseudomonadati</taxon>
        <taxon>Pseudomonadota</taxon>
        <taxon>Gammaproteobacteria</taxon>
        <taxon>Enterobacterales</taxon>
        <taxon>Enterobacteriaceae</taxon>
        <taxon>Cronobacter</taxon>
    </lineage>
</organism>
<evidence type="ECO:0000256" key="2">
    <source>
        <dbReference type="ARBA" id="ARBA00023125"/>
    </source>
</evidence>
<keyword evidence="8" id="KW-1185">Reference proteome</keyword>
<dbReference type="EMBL" id="CP012258">
    <property type="protein sequence ID" value="ALB57074.1"/>
    <property type="molecule type" value="Genomic_DNA"/>
</dbReference>
<keyword evidence="1" id="KW-0805">Transcription regulation</keyword>
<dbReference type="Gene3D" id="3.40.50.880">
    <property type="match status" value="1"/>
</dbReference>
<reference evidence="7" key="2">
    <citation type="submission" date="2015-09" db="EMBL/GenBank/DDBJ databases">
        <title>Cronobacter genome sequencing and assembly.</title>
        <authorList>
            <person name="Descombes P."/>
            <person name="Baert L."/>
            <person name="Ngom-Bru C."/>
            <person name="Barretto C."/>
        </authorList>
    </citation>
    <scope>NUCLEOTIDE SEQUENCE [LARGE SCALE GENOMIC DNA]</scope>
    <source>
        <strain evidence="7">NCTC 9529</strain>
        <plasmid evidence="7">pCUNV1</plasmid>
    </source>
</reference>
<evidence type="ECO:0000313" key="6">
    <source>
        <dbReference type="EMBL" id="STE84897.1"/>
    </source>
</evidence>
<evidence type="ECO:0000313" key="7">
    <source>
        <dbReference type="Proteomes" id="UP000061974"/>
    </source>
</evidence>
<keyword evidence="2" id="KW-0238">DNA-binding</keyword>
<sequence length="332" mass="36449">MRIALVAVPGSMRSALAGLTDIFWLASHVVMNNPVLNRNADASAPLFSTHIVTADGLPVEDAQGRLIQADAAFSMDKEFDLIVATGMRLDEHRYPVDVEAINVAAKWIKRHHSCGGRVAGVCAGGFILAEAGLLNGRNCATTWWLFHTFRERYPAAKPAWGKTLVEDGTVITSGGPLSWIDLALNVVSAFAGPEAAKLTTDMAIADGQPLSQHLYAPRGFLNSVHPLLMQAEHLVRYGNPSITVEQLAAALNMTTRTLHRKIRDLLHESPKNFIIRVRIEMATRMLEDSAKTVQQIAIECGYSDEGAFRRAFNAVTGMSPMLYKKWFKNRSL</sequence>
<dbReference type="GO" id="GO:0043565">
    <property type="term" value="F:sequence-specific DNA binding"/>
    <property type="evidence" value="ECO:0007669"/>
    <property type="project" value="InterPro"/>
</dbReference>
<dbReference type="SUPFAM" id="SSF52317">
    <property type="entry name" value="Class I glutamine amidotransferase-like"/>
    <property type="match status" value="1"/>
</dbReference>
<keyword evidence="3" id="KW-0804">Transcription</keyword>
<dbReference type="InterPro" id="IPR018062">
    <property type="entry name" value="HTH_AraC-typ_CS"/>
</dbReference>
<reference evidence="5 7" key="3">
    <citation type="journal article" date="2016" name="Genome Announc.">
        <title>Fully Closed Genome Sequences of Five Type Strains of the Genus Cronobacter and One Cronobacter sakazakii Strain.</title>
        <authorList>
            <person name="Moine D."/>
            <person name="Kassam M."/>
            <person name="Baert L."/>
            <person name="Tang Y."/>
            <person name="Barretto C."/>
            <person name="Ngom Bru C."/>
            <person name="Klijn A."/>
            <person name="Descombes P."/>
        </authorList>
    </citation>
    <scope>NUCLEOTIDE SEQUENCE [LARGE SCALE GENOMIC DNA]</scope>
    <source>
        <strain evidence="5 7">NCTC 9529</strain>
    </source>
</reference>
<protein>
    <submittedName>
        <fullName evidence="5">AraC family transcriptional regulator</fullName>
    </submittedName>
    <submittedName>
        <fullName evidence="6">Bacillibactin transport regulator</fullName>
    </submittedName>
</protein>
<dbReference type="Proteomes" id="UP000254849">
    <property type="component" value="Unassembled WGS sequence"/>
</dbReference>
<evidence type="ECO:0000313" key="5">
    <source>
        <dbReference type="EMBL" id="ALB57074.1"/>
    </source>
</evidence>
<gene>
    <name evidence="6" type="primary">btr_3</name>
    <name evidence="5" type="ORF">AFK65_20440</name>
    <name evidence="6" type="ORF">NCTC9529_04193</name>
</gene>
<dbReference type="SUPFAM" id="SSF46689">
    <property type="entry name" value="Homeodomain-like"/>
    <property type="match status" value="1"/>
</dbReference>
<dbReference type="InterPro" id="IPR052158">
    <property type="entry name" value="INH-QAR"/>
</dbReference>
<dbReference type="PROSITE" id="PS00041">
    <property type="entry name" value="HTH_ARAC_FAMILY_1"/>
    <property type="match status" value="1"/>
</dbReference>